<name>A0A511BCP9_9PROT</name>
<dbReference type="RefSeq" id="WP_146859386.1">
    <property type="nucleotide sequence ID" value="NZ_BARK01000004.1"/>
</dbReference>
<organism evidence="2 3">
    <name type="scientific">Gluconobacter kanchanaburiensis NBRC 103587</name>
    <dbReference type="NCBI Taxonomy" id="1307948"/>
    <lineage>
        <taxon>Bacteria</taxon>
        <taxon>Pseudomonadati</taxon>
        <taxon>Pseudomonadota</taxon>
        <taxon>Alphaproteobacteria</taxon>
        <taxon>Acetobacterales</taxon>
        <taxon>Acetobacteraceae</taxon>
        <taxon>Gluconobacter</taxon>
    </lineage>
</organism>
<feature type="transmembrane region" description="Helical" evidence="1">
    <location>
        <begin position="83"/>
        <end position="104"/>
    </location>
</feature>
<dbReference type="AlphaFoldDB" id="A0A511BCP9"/>
<keyword evidence="3" id="KW-1185">Reference proteome</keyword>
<feature type="transmembrane region" description="Helical" evidence="1">
    <location>
        <begin position="57"/>
        <end position="76"/>
    </location>
</feature>
<gene>
    <name evidence="2" type="ORF">GKA01_07840</name>
</gene>
<feature type="transmembrane region" description="Helical" evidence="1">
    <location>
        <begin position="21"/>
        <end position="45"/>
    </location>
</feature>
<dbReference type="EMBL" id="BJVA01000003">
    <property type="protein sequence ID" value="GEK95587.1"/>
    <property type="molecule type" value="Genomic_DNA"/>
</dbReference>
<protein>
    <submittedName>
        <fullName evidence="2">Uncharacterized protein</fullName>
    </submittedName>
</protein>
<dbReference type="OrthoDB" id="7509319at2"/>
<keyword evidence="1" id="KW-1133">Transmembrane helix</keyword>
<dbReference type="Proteomes" id="UP000321079">
    <property type="component" value="Unassembled WGS sequence"/>
</dbReference>
<evidence type="ECO:0000256" key="1">
    <source>
        <dbReference type="SAM" id="Phobius"/>
    </source>
</evidence>
<accession>A0A511BCP9</accession>
<comment type="caution">
    <text evidence="2">The sequence shown here is derived from an EMBL/GenBank/DDBJ whole genome shotgun (WGS) entry which is preliminary data.</text>
</comment>
<proteinExistence type="predicted"/>
<sequence length="105" mass="11363">MSNTRQTARRHGLNNRQWLPKVLAAVFPGCGLAFAIMGLLGLLSGTTGDPRTLSAQALMWLTATLWLLVLGTCFLFASARQAWAVLGGGCVLLWGFFLLLRTILS</sequence>
<keyword evidence="1" id="KW-0472">Membrane</keyword>
<evidence type="ECO:0000313" key="3">
    <source>
        <dbReference type="Proteomes" id="UP000321079"/>
    </source>
</evidence>
<evidence type="ECO:0000313" key="2">
    <source>
        <dbReference type="EMBL" id="GEK95587.1"/>
    </source>
</evidence>
<reference evidence="2 3" key="1">
    <citation type="submission" date="2019-07" db="EMBL/GenBank/DDBJ databases">
        <title>Whole genome shotgun sequence of Gluconobacter kanchanaburiensis NBRC 103587.</title>
        <authorList>
            <person name="Hosoyama A."/>
            <person name="Uohara A."/>
            <person name="Ohji S."/>
            <person name="Ichikawa N."/>
        </authorList>
    </citation>
    <scope>NUCLEOTIDE SEQUENCE [LARGE SCALE GENOMIC DNA]</scope>
    <source>
        <strain evidence="2 3">NBRC 103587</strain>
    </source>
</reference>
<keyword evidence="1" id="KW-0812">Transmembrane</keyword>